<keyword evidence="1" id="KW-0812">Transmembrane</keyword>
<comment type="caution">
    <text evidence="2">The sequence shown here is derived from an EMBL/GenBank/DDBJ whole genome shotgun (WGS) entry which is preliminary data.</text>
</comment>
<protein>
    <submittedName>
        <fullName evidence="2">Uncharacterized protein</fullName>
    </submittedName>
</protein>
<keyword evidence="3" id="KW-1185">Reference proteome</keyword>
<dbReference type="Proteomes" id="UP000596742">
    <property type="component" value="Unassembled WGS sequence"/>
</dbReference>
<feature type="transmembrane region" description="Helical" evidence="1">
    <location>
        <begin position="161"/>
        <end position="181"/>
    </location>
</feature>
<evidence type="ECO:0000313" key="2">
    <source>
        <dbReference type="EMBL" id="VDI48000.1"/>
    </source>
</evidence>
<proteinExistence type="predicted"/>
<accession>A0A8B6FEM1</accession>
<gene>
    <name evidence="2" type="ORF">MGAL_10B004568</name>
</gene>
<dbReference type="EMBL" id="UYJE01006674">
    <property type="protein sequence ID" value="VDI48000.1"/>
    <property type="molecule type" value="Genomic_DNA"/>
</dbReference>
<keyword evidence="1" id="KW-1133">Transmembrane helix</keyword>
<sequence length="274" mass="30637">PKQRKVQSASEVEEYTAGYMSSGYGKPCEPCRSNRYGSKCSYGCNCSPSQRCDPVMGCVIDEDIELDIFVELEDESSDGTINRKRTEKTITTADKLTDISTSDPGVKYDGQNQTLSLEYTNSTGDINITSFQTVSTSVEHSYVHLNMSKQKVHSELSIKYILAYTSAAVGCFVFVVVLAYYKWRKVSENHKQIRAYRIVNIDPPEVHIKGEALYETIDVNKMNQNNNLVLDPENSTKDVASETHDDTISLGNAECLNSYLEFVSELNEANASYC</sequence>
<evidence type="ECO:0000313" key="3">
    <source>
        <dbReference type="Proteomes" id="UP000596742"/>
    </source>
</evidence>
<dbReference type="AlphaFoldDB" id="A0A8B6FEM1"/>
<feature type="non-terminal residue" evidence="2">
    <location>
        <position position="274"/>
    </location>
</feature>
<reference evidence="2" key="1">
    <citation type="submission" date="2018-11" db="EMBL/GenBank/DDBJ databases">
        <authorList>
            <person name="Alioto T."/>
            <person name="Alioto T."/>
        </authorList>
    </citation>
    <scope>NUCLEOTIDE SEQUENCE</scope>
</reference>
<keyword evidence="1" id="KW-0472">Membrane</keyword>
<dbReference type="Gene3D" id="2.170.300.10">
    <property type="entry name" value="Tie2 ligand-binding domain superfamily"/>
    <property type="match status" value="1"/>
</dbReference>
<organism evidence="2 3">
    <name type="scientific">Mytilus galloprovincialis</name>
    <name type="common">Mediterranean mussel</name>
    <dbReference type="NCBI Taxonomy" id="29158"/>
    <lineage>
        <taxon>Eukaryota</taxon>
        <taxon>Metazoa</taxon>
        <taxon>Spiralia</taxon>
        <taxon>Lophotrochozoa</taxon>
        <taxon>Mollusca</taxon>
        <taxon>Bivalvia</taxon>
        <taxon>Autobranchia</taxon>
        <taxon>Pteriomorphia</taxon>
        <taxon>Mytilida</taxon>
        <taxon>Mytiloidea</taxon>
        <taxon>Mytilidae</taxon>
        <taxon>Mytilinae</taxon>
        <taxon>Mytilus</taxon>
    </lineage>
</organism>
<name>A0A8B6FEM1_MYTGA</name>
<dbReference type="OrthoDB" id="6169169at2759"/>
<evidence type="ECO:0000256" key="1">
    <source>
        <dbReference type="SAM" id="Phobius"/>
    </source>
</evidence>